<feature type="short sequence motif" description="Q motif" evidence="7">
    <location>
        <begin position="146"/>
        <end position="174"/>
    </location>
</feature>
<feature type="region of interest" description="Disordered" evidence="9">
    <location>
        <begin position="612"/>
        <end position="761"/>
    </location>
</feature>
<dbReference type="STRING" id="576137.A0A1L7XFY5"/>
<evidence type="ECO:0000256" key="8">
    <source>
        <dbReference type="RuleBase" id="RU000492"/>
    </source>
</evidence>
<evidence type="ECO:0000256" key="2">
    <source>
        <dbReference type="ARBA" id="ARBA00022741"/>
    </source>
</evidence>
<sequence>MSAWNTEDMASALPDPVTPTAAPAQIASVAAKVNPQEAGWVTKVGYDYDTYNKSSKELLESQQGQLAGPAADDNEDAVGGLRQGDWAGNAAIYQWNDEYGDVGPEFPELEKQLFGAANHTRSGIKFEKIDMIDVFQEGSERIKPIQDFKDAGLHPVMLRNTQLAGYLKPTPIQRYTLPAIFEGKDLIACAQTGSGKTAAFLIPILSKLMGKAKKLCAPRPNPATFEPGVSTGVRAEPLVLIVAPTRELATQIFDEARRFCYRTMFRPCAVYGGGPIAEQIAHLQKGCDLLIGTPGRLVDFINRPHLLTLKRLKYMVIDEADEMVQSDWENELKQIMSGGDQEEGNITYLMFSATFPKICRELAEQHLAHNHARIRVGRAGSTHDNIKQDVIYAEAHAKRQCLLDLLMSMPPARTIIFVNSKRTADEIDDFLFNLNFPCTSIHGDRTQREREDSLRAFRKGKSPVLIATGVSARGLDIHNVMHVINYDLPSPQYGGIQEYIHRIGRTGRIGNLGLATSFYNSRDSDLAEMLVKVMLETRQVIPDFLHEYIPEGFTADGEGDISKLQFEPEEDEEELADNGGGWGNDNAAAADPWGAPNIPEVVAPGGWGAHPDAAPAVPLASGGWGAAQPAEPAPQPTPVAQPPQPTSQWGAAAPIQPPAGQWGTPAPPAQVSPQPTSSWGPPPAAMRVPQVHVQPPQPTAPLASGWGGQAAPQTQLPPANNGWSTPAPPPQAAPQPKAAPPTNSWSAPAADSWASSGGGGW</sequence>
<dbReference type="SMART" id="SM00490">
    <property type="entry name" value="HELICc"/>
    <property type="match status" value="1"/>
</dbReference>
<dbReference type="GO" id="GO:0016787">
    <property type="term" value="F:hydrolase activity"/>
    <property type="evidence" value="ECO:0007669"/>
    <property type="project" value="UniProtKB-KW"/>
</dbReference>
<feature type="compositionally biased region" description="Pro residues" evidence="9">
    <location>
        <begin position="726"/>
        <end position="739"/>
    </location>
</feature>
<keyword evidence="14" id="KW-1185">Reference proteome</keyword>
<evidence type="ECO:0000259" key="11">
    <source>
        <dbReference type="PROSITE" id="PS51194"/>
    </source>
</evidence>
<dbReference type="FunFam" id="3.40.50.300:FF:000008">
    <property type="entry name" value="ATP-dependent RNA helicase RhlB"/>
    <property type="match status" value="1"/>
</dbReference>
<feature type="compositionally biased region" description="Polar residues" evidence="9">
    <location>
        <begin position="711"/>
        <end position="724"/>
    </location>
</feature>
<evidence type="ECO:0000256" key="5">
    <source>
        <dbReference type="ARBA" id="ARBA00022840"/>
    </source>
</evidence>
<evidence type="ECO:0000259" key="12">
    <source>
        <dbReference type="PROSITE" id="PS51195"/>
    </source>
</evidence>
<evidence type="ECO:0000256" key="7">
    <source>
        <dbReference type="PROSITE-ProRule" id="PRU00552"/>
    </source>
</evidence>
<keyword evidence="4 8" id="KW-0347">Helicase</keyword>
<keyword evidence="5 8" id="KW-0067">ATP-binding</keyword>
<evidence type="ECO:0000313" key="13">
    <source>
        <dbReference type="EMBL" id="CZR63950.1"/>
    </source>
</evidence>
<dbReference type="InterPro" id="IPR001650">
    <property type="entry name" value="Helicase_C-like"/>
</dbReference>
<gene>
    <name evidence="13" type="ORF">PAC_13847</name>
</gene>
<feature type="compositionally biased region" description="Pro residues" evidence="9">
    <location>
        <begin position="631"/>
        <end position="645"/>
    </location>
</feature>
<proteinExistence type="inferred from homology"/>
<dbReference type="OrthoDB" id="196131at2759"/>
<dbReference type="PROSITE" id="PS00039">
    <property type="entry name" value="DEAD_ATP_HELICASE"/>
    <property type="match status" value="1"/>
</dbReference>
<dbReference type="InterPro" id="IPR027417">
    <property type="entry name" value="P-loop_NTPase"/>
</dbReference>
<dbReference type="AlphaFoldDB" id="A0A1L7XFY5"/>
<dbReference type="CDD" id="cd18787">
    <property type="entry name" value="SF2_C_DEAD"/>
    <property type="match status" value="1"/>
</dbReference>
<dbReference type="InterPro" id="IPR014001">
    <property type="entry name" value="Helicase_ATP-bd"/>
</dbReference>
<evidence type="ECO:0000256" key="1">
    <source>
        <dbReference type="ARBA" id="ARBA00012552"/>
    </source>
</evidence>
<dbReference type="SMART" id="SM00487">
    <property type="entry name" value="DEXDc"/>
    <property type="match status" value="1"/>
</dbReference>
<dbReference type="PROSITE" id="PS51192">
    <property type="entry name" value="HELICASE_ATP_BIND_1"/>
    <property type="match status" value="1"/>
</dbReference>
<evidence type="ECO:0000256" key="3">
    <source>
        <dbReference type="ARBA" id="ARBA00022801"/>
    </source>
</evidence>
<dbReference type="InterPro" id="IPR011545">
    <property type="entry name" value="DEAD/DEAH_box_helicase_dom"/>
</dbReference>
<dbReference type="PANTHER" id="PTHR47958">
    <property type="entry name" value="ATP-DEPENDENT RNA HELICASE DBP3"/>
    <property type="match status" value="1"/>
</dbReference>
<evidence type="ECO:0000313" key="14">
    <source>
        <dbReference type="Proteomes" id="UP000184330"/>
    </source>
</evidence>
<dbReference type="GO" id="GO:0005524">
    <property type="term" value="F:ATP binding"/>
    <property type="evidence" value="ECO:0007669"/>
    <property type="project" value="UniProtKB-KW"/>
</dbReference>
<dbReference type="InterPro" id="IPR000629">
    <property type="entry name" value="RNA-helicase_DEAD-box_CS"/>
</dbReference>
<protein>
    <recommendedName>
        <fullName evidence="1">RNA helicase</fullName>
        <ecNumber evidence="1">3.6.4.13</ecNumber>
    </recommendedName>
</protein>
<dbReference type="EC" id="3.6.4.13" evidence="1"/>
<dbReference type="GO" id="GO:0003724">
    <property type="term" value="F:RNA helicase activity"/>
    <property type="evidence" value="ECO:0007669"/>
    <property type="project" value="UniProtKB-EC"/>
</dbReference>
<feature type="compositionally biased region" description="Low complexity" evidence="9">
    <location>
        <begin position="740"/>
        <end position="755"/>
    </location>
</feature>
<reference evidence="13 14" key="1">
    <citation type="submission" date="2016-03" db="EMBL/GenBank/DDBJ databases">
        <authorList>
            <person name="Ploux O."/>
        </authorList>
    </citation>
    <scope>NUCLEOTIDE SEQUENCE [LARGE SCALE GENOMIC DNA]</scope>
    <source>
        <strain evidence="13 14">UAMH 11012</strain>
    </source>
</reference>
<dbReference type="GO" id="GO:0003676">
    <property type="term" value="F:nucleic acid binding"/>
    <property type="evidence" value="ECO:0007669"/>
    <property type="project" value="InterPro"/>
</dbReference>
<feature type="domain" description="DEAD-box RNA helicase Q" evidence="12">
    <location>
        <begin position="146"/>
        <end position="174"/>
    </location>
</feature>
<name>A0A1L7XFY5_9HELO</name>
<dbReference type="PROSITE" id="PS51194">
    <property type="entry name" value="HELICASE_CTER"/>
    <property type="match status" value="1"/>
</dbReference>
<organism evidence="13 14">
    <name type="scientific">Phialocephala subalpina</name>
    <dbReference type="NCBI Taxonomy" id="576137"/>
    <lineage>
        <taxon>Eukaryota</taxon>
        <taxon>Fungi</taxon>
        <taxon>Dikarya</taxon>
        <taxon>Ascomycota</taxon>
        <taxon>Pezizomycotina</taxon>
        <taxon>Leotiomycetes</taxon>
        <taxon>Helotiales</taxon>
        <taxon>Mollisiaceae</taxon>
        <taxon>Phialocephala</taxon>
        <taxon>Phialocephala fortinii species complex</taxon>
    </lineage>
</organism>
<evidence type="ECO:0000256" key="4">
    <source>
        <dbReference type="ARBA" id="ARBA00022806"/>
    </source>
</evidence>
<keyword evidence="3 8" id="KW-0378">Hydrolase</keyword>
<comment type="similarity">
    <text evidence="8">Belongs to the DEAD box helicase family.</text>
</comment>
<evidence type="ECO:0000256" key="9">
    <source>
        <dbReference type="SAM" id="MobiDB-lite"/>
    </source>
</evidence>
<keyword evidence="2 8" id="KW-0547">Nucleotide-binding</keyword>
<dbReference type="InterPro" id="IPR014014">
    <property type="entry name" value="RNA_helicase_DEAD_Q_motif"/>
</dbReference>
<feature type="domain" description="Helicase C-terminal" evidence="11">
    <location>
        <begin position="401"/>
        <end position="549"/>
    </location>
</feature>
<dbReference type="EMBL" id="FJOG01000025">
    <property type="protein sequence ID" value="CZR63950.1"/>
    <property type="molecule type" value="Genomic_DNA"/>
</dbReference>
<accession>A0A1L7XFY5</accession>
<evidence type="ECO:0000259" key="10">
    <source>
        <dbReference type="PROSITE" id="PS51192"/>
    </source>
</evidence>
<feature type="domain" description="Helicase ATP-binding" evidence="10">
    <location>
        <begin position="177"/>
        <end position="373"/>
    </location>
</feature>
<feature type="compositionally biased region" description="Low complexity" evidence="9">
    <location>
        <begin position="646"/>
        <end position="663"/>
    </location>
</feature>
<evidence type="ECO:0000256" key="6">
    <source>
        <dbReference type="ARBA" id="ARBA00047984"/>
    </source>
</evidence>
<dbReference type="PROSITE" id="PS51195">
    <property type="entry name" value="Q_MOTIF"/>
    <property type="match status" value="1"/>
</dbReference>
<dbReference type="Pfam" id="PF00271">
    <property type="entry name" value="Helicase_C"/>
    <property type="match status" value="1"/>
</dbReference>
<dbReference type="Pfam" id="PF00270">
    <property type="entry name" value="DEAD"/>
    <property type="match status" value="1"/>
</dbReference>
<dbReference type="Proteomes" id="UP000184330">
    <property type="component" value="Unassembled WGS sequence"/>
</dbReference>
<dbReference type="SUPFAM" id="SSF52540">
    <property type="entry name" value="P-loop containing nucleoside triphosphate hydrolases"/>
    <property type="match status" value="1"/>
</dbReference>
<comment type="catalytic activity">
    <reaction evidence="6">
        <text>ATP + H2O = ADP + phosphate + H(+)</text>
        <dbReference type="Rhea" id="RHEA:13065"/>
        <dbReference type="ChEBI" id="CHEBI:15377"/>
        <dbReference type="ChEBI" id="CHEBI:15378"/>
        <dbReference type="ChEBI" id="CHEBI:30616"/>
        <dbReference type="ChEBI" id="CHEBI:43474"/>
        <dbReference type="ChEBI" id="CHEBI:456216"/>
        <dbReference type="EC" id="3.6.4.13"/>
    </reaction>
</comment>
<dbReference type="Gene3D" id="3.40.50.300">
    <property type="entry name" value="P-loop containing nucleotide triphosphate hydrolases"/>
    <property type="match status" value="2"/>
</dbReference>